<feature type="domain" description="SAM-dependent MTase RsmB/NOP-type" evidence="6">
    <location>
        <begin position="155"/>
        <end position="437"/>
    </location>
</feature>
<comment type="similarity">
    <text evidence="5">Belongs to the class I-like SAM-binding methyltransferase superfamily. RsmB/NOP family.</text>
</comment>
<dbReference type="EC" id="2.1.1.-" evidence="7"/>
<dbReference type="PANTHER" id="PTHR22807:SF53">
    <property type="entry name" value="RIBOSOMAL RNA SMALL SUBUNIT METHYLTRANSFERASE B-RELATED"/>
    <property type="match status" value="1"/>
</dbReference>
<feature type="binding site" evidence="5">
    <location>
        <position position="315"/>
    </location>
    <ligand>
        <name>S-adenosyl-L-methionine</name>
        <dbReference type="ChEBI" id="CHEBI:59789"/>
    </ligand>
</feature>
<dbReference type="Gene3D" id="3.40.50.150">
    <property type="entry name" value="Vaccinia Virus protein VP39"/>
    <property type="match status" value="1"/>
</dbReference>
<name>A0ABV7G1Y1_9PROT</name>
<dbReference type="PRINTS" id="PR02008">
    <property type="entry name" value="RCMTFAMILY"/>
</dbReference>
<evidence type="ECO:0000313" key="8">
    <source>
        <dbReference type="Proteomes" id="UP001595593"/>
    </source>
</evidence>
<dbReference type="RefSeq" id="WP_379596826.1">
    <property type="nucleotide sequence ID" value="NZ_JBHRTN010000010.1"/>
</dbReference>
<dbReference type="PROSITE" id="PS51686">
    <property type="entry name" value="SAM_MT_RSMB_NOP"/>
    <property type="match status" value="1"/>
</dbReference>
<feature type="active site" description="Nucleophile" evidence="5">
    <location>
        <position position="368"/>
    </location>
</feature>
<accession>A0ABV7G1Y1</accession>
<dbReference type="Pfam" id="PF01189">
    <property type="entry name" value="Methyltr_RsmB-F"/>
    <property type="match status" value="1"/>
</dbReference>
<dbReference type="InterPro" id="IPR054728">
    <property type="entry name" value="RsmB-like_ferredoxin"/>
</dbReference>
<dbReference type="InterPro" id="IPR023267">
    <property type="entry name" value="RCMT"/>
</dbReference>
<evidence type="ECO:0000313" key="7">
    <source>
        <dbReference type="EMBL" id="MFC3125863.1"/>
    </source>
</evidence>
<dbReference type="SUPFAM" id="SSF53335">
    <property type="entry name" value="S-adenosyl-L-methionine-dependent methyltransferases"/>
    <property type="match status" value="1"/>
</dbReference>
<sequence length="438" mass="48340">MTPAARIAATITLLDEVARAPRRPADATANAFFRARRYIGGGDRRAIAERSWSILRQKLRLDWHIEKRGTQATSRLLVVAHLLLAEHWSEQEVQQGFSGGRFNPDPLAVEEVSVLRALAQGRLIQPEMPESVVLNVPEWALPGYRQRFGEELAEAAAAMEWPAPLDLRANLLRCTRDEAAKALAAEGIACEPMQYSPWGLRIPDRRPILNSKAFKEGWVEIQDEGSQLIALLTGASPGMRVADYCAGAAGKTLAMASMMQNRGRIIACDVSAIRLEGASARLRRAGVNNAECHLLTPGDRWTKRRREQFDVVLVDAPCTGSGTWRRNPDARTRTENRDLEELVSKQKAILDTAGALVRPGGRLVYATCSVLPEEDSMQVEGFLERRPDFAPLPLEEVWAGAWSGSNAPSPPCPGPWLELAPHRHNTDGFFAGVLKRRA</sequence>
<evidence type="ECO:0000256" key="1">
    <source>
        <dbReference type="ARBA" id="ARBA00022603"/>
    </source>
</evidence>
<gene>
    <name evidence="7" type="ORF">ACFOD4_12405</name>
</gene>
<evidence type="ECO:0000256" key="3">
    <source>
        <dbReference type="ARBA" id="ARBA00022691"/>
    </source>
</evidence>
<dbReference type="EMBL" id="JBHRTN010000010">
    <property type="protein sequence ID" value="MFC3125863.1"/>
    <property type="molecule type" value="Genomic_DNA"/>
</dbReference>
<keyword evidence="1 5" id="KW-0489">Methyltransferase</keyword>
<keyword evidence="4 5" id="KW-0694">RNA-binding</keyword>
<keyword evidence="3 5" id="KW-0949">S-adenosyl-L-methionine</keyword>
<dbReference type="CDD" id="cd02440">
    <property type="entry name" value="AdoMet_MTases"/>
    <property type="match status" value="1"/>
</dbReference>
<reference evidence="8" key="1">
    <citation type="journal article" date="2019" name="Int. J. Syst. Evol. Microbiol.">
        <title>The Global Catalogue of Microorganisms (GCM) 10K type strain sequencing project: providing services to taxonomists for standard genome sequencing and annotation.</title>
        <authorList>
            <consortium name="The Broad Institute Genomics Platform"/>
            <consortium name="The Broad Institute Genome Sequencing Center for Infectious Disease"/>
            <person name="Wu L."/>
            <person name="Ma J."/>
        </authorList>
    </citation>
    <scope>NUCLEOTIDE SEQUENCE [LARGE SCALE GENOMIC DNA]</scope>
    <source>
        <strain evidence="8">KCTC 52094</strain>
    </source>
</reference>
<keyword evidence="8" id="KW-1185">Reference proteome</keyword>
<evidence type="ECO:0000256" key="2">
    <source>
        <dbReference type="ARBA" id="ARBA00022679"/>
    </source>
</evidence>
<protein>
    <submittedName>
        <fullName evidence="7">RsmB/NOP family class I SAM-dependent RNA methyltransferase</fullName>
        <ecNumber evidence="7">2.1.1.-</ecNumber>
    </submittedName>
</protein>
<dbReference type="InterPro" id="IPR049560">
    <property type="entry name" value="MeTrfase_RsmB-F_NOP2_cat"/>
</dbReference>
<feature type="binding site" evidence="5">
    <location>
        <position position="269"/>
    </location>
    <ligand>
        <name>S-adenosyl-L-methionine</name>
        <dbReference type="ChEBI" id="CHEBI:59789"/>
    </ligand>
</feature>
<dbReference type="GO" id="GO:0032259">
    <property type="term" value="P:methylation"/>
    <property type="evidence" value="ECO:0007669"/>
    <property type="project" value="UniProtKB-KW"/>
</dbReference>
<dbReference type="Pfam" id="PF22458">
    <property type="entry name" value="RsmF-B_ferredox"/>
    <property type="match status" value="1"/>
</dbReference>
<dbReference type="InterPro" id="IPR029063">
    <property type="entry name" value="SAM-dependent_MTases_sf"/>
</dbReference>
<evidence type="ECO:0000259" key="6">
    <source>
        <dbReference type="PROSITE" id="PS51686"/>
    </source>
</evidence>
<dbReference type="PANTHER" id="PTHR22807">
    <property type="entry name" value="NOP2 YEAST -RELATED NOL1/NOP2/FMU SUN DOMAIN-CONTAINING"/>
    <property type="match status" value="1"/>
</dbReference>
<comment type="caution">
    <text evidence="5">Lacks conserved residue(s) required for the propagation of feature annotation.</text>
</comment>
<organism evidence="7 8">
    <name type="scientific">Teichococcus globiformis</name>
    <dbReference type="NCBI Taxonomy" id="2307229"/>
    <lineage>
        <taxon>Bacteria</taxon>
        <taxon>Pseudomonadati</taxon>
        <taxon>Pseudomonadota</taxon>
        <taxon>Alphaproteobacteria</taxon>
        <taxon>Acetobacterales</taxon>
        <taxon>Roseomonadaceae</taxon>
        <taxon>Roseomonas</taxon>
    </lineage>
</organism>
<dbReference type="GO" id="GO:0008168">
    <property type="term" value="F:methyltransferase activity"/>
    <property type="evidence" value="ECO:0007669"/>
    <property type="project" value="UniProtKB-KW"/>
</dbReference>
<proteinExistence type="inferred from homology"/>
<evidence type="ECO:0000256" key="4">
    <source>
        <dbReference type="ARBA" id="ARBA00022884"/>
    </source>
</evidence>
<keyword evidence="2 5" id="KW-0808">Transferase</keyword>
<evidence type="ECO:0000256" key="5">
    <source>
        <dbReference type="PROSITE-ProRule" id="PRU01023"/>
    </source>
</evidence>
<dbReference type="InterPro" id="IPR001678">
    <property type="entry name" value="MeTrfase_RsmB-F_NOP2_dom"/>
</dbReference>
<dbReference type="Proteomes" id="UP001595593">
    <property type="component" value="Unassembled WGS sequence"/>
</dbReference>
<comment type="caution">
    <text evidence="7">The sequence shown here is derived from an EMBL/GenBank/DDBJ whole genome shotgun (WGS) entry which is preliminary data.</text>
</comment>